<dbReference type="Gene3D" id="3.40.1410.10">
    <property type="entry name" value="Chorismate lyase-like"/>
    <property type="match status" value="1"/>
</dbReference>
<accession>A0AA89I0R3</accession>
<evidence type="ECO:0000256" key="4">
    <source>
        <dbReference type="ARBA" id="ARBA00023163"/>
    </source>
</evidence>
<keyword evidence="3" id="KW-0238">DNA-binding</keyword>
<dbReference type="InterPro" id="IPR036388">
    <property type="entry name" value="WH-like_DNA-bd_sf"/>
</dbReference>
<dbReference type="GO" id="GO:0003700">
    <property type="term" value="F:DNA-binding transcription factor activity"/>
    <property type="evidence" value="ECO:0007669"/>
    <property type="project" value="InterPro"/>
</dbReference>
<dbReference type="PANTHER" id="PTHR44846">
    <property type="entry name" value="MANNOSYL-D-GLYCERATE TRANSPORT/METABOLISM SYSTEM REPRESSOR MNGR-RELATED"/>
    <property type="match status" value="1"/>
</dbReference>
<evidence type="ECO:0000313" key="6">
    <source>
        <dbReference type="EMBL" id="KRM22453.1"/>
    </source>
</evidence>
<dbReference type="SUPFAM" id="SSF64288">
    <property type="entry name" value="Chorismate lyase-like"/>
    <property type="match status" value="1"/>
</dbReference>
<name>A0AA89I0R3_9LACO</name>
<dbReference type="GO" id="GO:0003677">
    <property type="term" value="F:DNA binding"/>
    <property type="evidence" value="ECO:0007669"/>
    <property type="project" value="UniProtKB-KW"/>
</dbReference>
<evidence type="ECO:0000256" key="1">
    <source>
        <dbReference type="ARBA" id="ARBA00022491"/>
    </source>
</evidence>
<evidence type="ECO:0000256" key="2">
    <source>
        <dbReference type="ARBA" id="ARBA00023015"/>
    </source>
</evidence>
<reference evidence="6 7" key="1">
    <citation type="journal article" date="2015" name="Genome Announc.">
        <title>Expanding the biotechnology potential of lactobacilli through comparative genomics of 213 strains and associated genera.</title>
        <authorList>
            <person name="Sun Z."/>
            <person name="Harris H.M."/>
            <person name="McCann A."/>
            <person name="Guo C."/>
            <person name="Argimon S."/>
            <person name="Zhang W."/>
            <person name="Yang X."/>
            <person name="Jeffery I.B."/>
            <person name="Cooney J.C."/>
            <person name="Kagawa T.F."/>
            <person name="Liu W."/>
            <person name="Song Y."/>
            <person name="Salvetti E."/>
            <person name="Wrobel A."/>
            <person name="Rasinkangas P."/>
            <person name="Parkhill J."/>
            <person name="Rea M.C."/>
            <person name="O'Sullivan O."/>
            <person name="Ritari J."/>
            <person name="Douillard F.P."/>
            <person name="Paul Ross R."/>
            <person name="Yang R."/>
            <person name="Briner A.E."/>
            <person name="Felis G.E."/>
            <person name="de Vos W.M."/>
            <person name="Barrangou R."/>
            <person name="Klaenhammer T.R."/>
            <person name="Caufield P.W."/>
            <person name="Cui Y."/>
            <person name="Zhang H."/>
            <person name="O'Toole P.W."/>
        </authorList>
    </citation>
    <scope>NUCLEOTIDE SEQUENCE [LARGE SCALE GENOMIC DNA]</scope>
    <source>
        <strain evidence="6 7">DSM 20719</strain>
    </source>
</reference>
<keyword evidence="1" id="KW-0678">Repressor</keyword>
<dbReference type="CDD" id="cd07377">
    <property type="entry name" value="WHTH_GntR"/>
    <property type="match status" value="1"/>
</dbReference>
<dbReference type="SUPFAM" id="SSF46785">
    <property type="entry name" value="Winged helix' DNA-binding domain"/>
    <property type="match status" value="1"/>
</dbReference>
<dbReference type="EMBL" id="AYZB01000035">
    <property type="protein sequence ID" value="KRM22453.1"/>
    <property type="molecule type" value="Genomic_DNA"/>
</dbReference>
<proteinExistence type="predicted"/>
<comment type="caution">
    <text evidence="6">The sequence shown here is derived from an EMBL/GenBank/DDBJ whole genome shotgun (WGS) entry which is preliminary data.</text>
</comment>
<dbReference type="InterPro" id="IPR028978">
    <property type="entry name" value="Chorismate_lyase_/UTRA_dom_sf"/>
</dbReference>
<dbReference type="PROSITE" id="PS50949">
    <property type="entry name" value="HTH_GNTR"/>
    <property type="match status" value="1"/>
</dbReference>
<protein>
    <submittedName>
        <fullName evidence="6">GntR family transcriptional regulator</fullName>
    </submittedName>
</protein>
<organism evidence="6 7">
    <name type="scientific">Latilactobacillus graminis DSM 20719</name>
    <dbReference type="NCBI Taxonomy" id="1423752"/>
    <lineage>
        <taxon>Bacteria</taxon>
        <taxon>Bacillati</taxon>
        <taxon>Bacillota</taxon>
        <taxon>Bacilli</taxon>
        <taxon>Lactobacillales</taxon>
        <taxon>Lactobacillaceae</taxon>
        <taxon>Latilactobacillus</taxon>
    </lineage>
</organism>
<evidence type="ECO:0000313" key="7">
    <source>
        <dbReference type="Proteomes" id="UP000050823"/>
    </source>
</evidence>
<keyword evidence="2" id="KW-0805">Transcription regulation</keyword>
<dbReference type="FunFam" id="3.40.1410.10:FF:000008">
    <property type="entry name" value="Transcriptional regulator, GntR family"/>
    <property type="match status" value="1"/>
</dbReference>
<keyword evidence="4" id="KW-0804">Transcription</keyword>
<dbReference type="GO" id="GO:0045892">
    <property type="term" value="P:negative regulation of DNA-templated transcription"/>
    <property type="evidence" value="ECO:0007669"/>
    <property type="project" value="TreeGrafter"/>
</dbReference>
<feature type="domain" description="HTH gntR-type" evidence="5">
    <location>
        <begin position="10"/>
        <end position="78"/>
    </location>
</feature>
<dbReference type="InterPro" id="IPR050679">
    <property type="entry name" value="Bact_HTH_transcr_reg"/>
</dbReference>
<dbReference type="SMART" id="SM00866">
    <property type="entry name" value="UTRA"/>
    <property type="match status" value="1"/>
</dbReference>
<dbReference type="InterPro" id="IPR036390">
    <property type="entry name" value="WH_DNA-bd_sf"/>
</dbReference>
<dbReference type="SMART" id="SM00345">
    <property type="entry name" value="HTH_GNTR"/>
    <property type="match status" value="1"/>
</dbReference>
<dbReference type="Proteomes" id="UP000050823">
    <property type="component" value="Unassembled WGS sequence"/>
</dbReference>
<dbReference type="InterPro" id="IPR000524">
    <property type="entry name" value="Tscrpt_reg_HTH_GntR"/>
</dbReference>
<sequence>MMTLKKEVAMAQYQSIANDIRNQIIRGDYQQGDQLPIQTELATQYATSRVTIQKALDLLQIEGVIYGKKGVGTFVTEQFSLYDNAVQDYMGLTKHYAQLGTIESKLISFEVRFPDETEQLKLRIGKNDSVYDIIRLRMLDGTPLMLEYTIMPICVIPGINKRILKSSIYSHITKQLGLTIGPSVRRIRADKSDAYDQKYIDCASTDPVLEVDQVVYLDNGTPFEYSQTRHRYDKVDFTATNLEHRLM</sequence>
<dbReference type="PANTHER" id="PTHR44846:SF5">
    <property type="entry name" value="HTH-TYPE TRANSCRIPTIONAL REGULATOR GMUR"/>
    <property type="match status" value="1"/>
</dbReference>
<dbReference type="Pfam" id="PF00392">
    <property type="entry name" value="GntR"/>
    <property type="match status" value="1"/>
</dbReference>
<evidence type="ECO:0000256" key="3">
    <source>
        <dbReference type="ARBA" id="ARBA00023125"/>
    </source>
</evidence>
<evidence type="ECO:0000259" key="5">
    <source>
        <dbReference type="PROSITE" id="PS50949"/>
    </source>
</evidence>
<gene>
    <name evidence="6" type="ORF">FC90_GL001056</name>
</gene>
<dbReference type="PRINTS" id="PR00035">
    <property type="entry name" value="HTHGNTR"/>
</dbReference>
<dbReference type="Pfam" id="PF07702">
    <property type="entry name" value="UTRA"/>
    <property type="match status" value="1"/>
</dbReference>
<dbReference type="Gene3D" id="1.10.10.10">
    <property type="entry name" value="Winged helix-like DNA-binding domain superfamily/Winged helix DNA-binding domain"/>
    <property type="match status" value="1"/>
</dbReference>
<dbReference type="AlphaFoldDB" id="A0AA89I0R3"/>
<dbReference type="InterPro" id="IPR011663">
    <property type="entry name" value="UTRA"/>
</dbReference>